<dbReference type="InterPro" id="IPR007197">
    <property type="entry name" value="rSAM"/>
</dbReference>
<evidence type="ECO:0000256" key="1">
    <source>
        <dbReference type="SAM" id="MobiDB-lite"/>
    </source>
</evidence>
<dbReference type="NCBIfam" id="TIGR03960">
    <property type="entry name" value="rSAM_fuse_unch"/>
    <property type="match status" value="1"/>
</dbReference>
<dbReference type="EMBL" id="CP159373">
    <property type="protein sequence ID" value="XCN72665.1"/>
    <property type="molecule type" value="Genomic_DNA"/>
</dbReference>
<dbReference type="SFLD" id="SFLDG01082">
    <property type="entry name" value="B12-binding_domain_containing"/>
    <property type="match status" value="1"/>
</dbReference>
<dbReference type="NCBIfam" id="TIGR03936">
    <property type="entry name" value="sam_1_link_chp"/>
    <property type="match status" value="1"/>
</dbReference>
<accession>A0AAU8LTS1</accession>
<feature type="domain" description="Radical SAM core" evidence="2">
    <location>
        <begin position="253"/>
        <end position="483"/>
    </location>
</feature>
<dbReference type="SMART" id="SM00729">
    <property type="entry name" value="Elp3"/>
    <property type="match status" value="1"/>
</dbReference>
<dbReference type="SFLD" id="SFLDS00029">
    <property type="entry name" value="Radical_SAM"/>
    <property type="match status" value="1"/>
</dbReference>
<organism evidence="3">
    <name type="scientific">Candidatus Electrothrix aestuarii</name>
    <dbReference type="NCBI Taxonomy" id="3062594"/>
    <lineage>
        <taxon>Bacteria</taxon>
        <taxon>Pseudomonadati</taxon>
        <taxon>Thermodesulfobacteriota</taxon>
        <taxon>Desulfobulbia</taxon>
        <taxon>Desulfobulbales</taxon>
        <taxon>Desulfobulbaceae</taxon>
        <taxon>Candidatus Electrothrix</taxon>
    </lineage>
</organism>
<dbReference type="Gene3D" id="3.40.50.280">
    <property type="entry name" value="Cobalamin-binding domain"/>
    <property type="match status" value="1"/>
</dbReference>
<dbReference type="InterPro" id="IPR023862">
    <property type="entry name" value="CHP03960_rSAM"/>
</dbReference>
<dbReference type="InterPro" id="IPR045784">
    <property type="entry name" value="Radical_SAM_N2"/>
</dbReference>
<dbReference type="PROSITE" id="PS51918">
    <property type="entry name" value="RADICAL_SAM"/>
    <property type="match status" value="1"/>
</dbReference>
<dbReference type="GO" id="GO:0051536">
    <property type="term" value="F:iron-sulfur cluster binding"/>
    <property type="evidence" value="ECO:0007669"/>
    <property type="project" value="InterPro"/>
</dbReference>
<dbReference type="CDD" id="cd01335">
    <property type="entry name" value="Radical_SAM"/>
    <property type="match status" value="1"/>
</dbReference>
<protein>
    <submittedName>
        <fullName evidence="3">TIGR03960 family B12-binding radical SAM protein</fullName>
    </submittedName>
</protein>
<evidence type="ECO:0000259" key="2">
    <source>
        <dbReference type="PROSITE" id="PS51918"/>
    </source>
</evidence>
<evidence type="ECO:0000313" key="3">
    <source>
        <dbReference type="EMBL" id="XCN72665.1"/>
    </source>
</evidence>
<dbReference type="AlphaFoldDB" id="A0AAU8LTS1"/>
<dbReference type="InterPro" id="IPR058240">
    <property type="entry name" value="rSAM_sf"/>
</dbReference>
<dbReference type="GO" id="GO:0003824">
    <property type="term" value="F:catalytic activity"/>
    <property type="evidence" value="ECO:0007669"/>
    <property type="project" value="InterPro"/>
</dbReference>
<name>A0AAU8LTS1_9BACT</name>
<proteinExistence type="predicted"/>
<reference evidence="3" key="2">
    <citation type="submission" date="2024-06" db="EMBL/GenBank/DDBJ databases">
        <authorList>
            <person name="Plum-Jensen L.E."/>
            <person name="Schramm A."/>
            <person name="Marshall I.P.G."/>
        </authorList>
    </citation>
    <scope>NUCLEOTIDE SEQUENCE</scope>
    <source>
        <strain evidence="3">Rat1</strain>
    </source>
</reference>
<feature type="region of interest" description="Disordered" evidence="1">
    <location>
        <begin position="609"/>
        <end position="629"/>
    </location>
</feature>
<gene>
    <name evidence="3" type="ORF">Q3M24_20600</name>
</gene>
<dbReference type="InterPro" id="IPR023404">
    <property type="entry name" value="rSAM_horseshoe"/>
</dbReference>
<dbReference type="Pfam" id="PF19864">
    <property type="entry name" value="Radical_SAM_N2"/>
    <property type="match status" value="1"/>
</dbReference>
<dbReference type="Gene3D" id="3.80.30.20">
    <property type="entry name" value="tm_1862 like domain"/>
    <property type="match status" value="1"/>
</dbReference>
<dbReference type="Pfam" id="PF04055">
    <property type="entry name" value="Radical_SAM"/>
    <property type="match status" value="1"/>
</dbReference>
<sequence>MTTKVPLDSILPLVQKPGRYIGGELNSVHPDYNQVDLSFVLVFPDLYEIGMSHQGLQILYHIINRQPSLAAERCYAPDVDMEAQLRQQKLPLFSLETRRPLAEFDVIGFTLPYELCYTNILTVLDLAGIPFRSEDRGEEFPLIIGGGACAMNPEPVADFFDLIVLGDGEEALLELIWALRASREQGFSRAETLECCAEIEGVYVPSLFKPHYTDGQLTAIEPLKKDYPAVTRRIIAELPPVELLTRPLVPIVKPIHDRLGVEIARGCTRSCRFCQAGMIYRPVRERSKEQIMHLAEEGINNSGFDELALLSLSTGDYSSLPELLKGLMDHFSEEHVSVALPSMRVGTLTPEVIEQIRRVRKSGFTVAPEAGTDRLREVINKGITEEDLLTGCRDAFAAGWNVIKFYFMIGLPTETQEDLEAIIDLALRAKREAKGGRTQINVSVSTFVPKPHTPFQWHGQLSIAETKERIDFLKRKLPRKGFRLKWHEPYQSFLEGLFSRGDRRLAPLIEAAWQAGARLDGWSDHFLLERWQEAAEQLGLDLDTYLRPRNQDELLPWDHLHCGVSADFLRQEYQKALDQVYTPDCRVKGCQKCELCDFKTIKPLIQKKEESDQAAEPQADAQKASWERTEQGQQPVFRYRVHYSRLGDGRFLGHLEVLQLVFRGLHRTRLPILFSQGFNPSPKVSFSPALPVGVESYIEYFDVDLATPIKDLQETAEQLDNSLPAFLAVQEITTIKKKPPKDQIISYQCTLPESVDIDQLALSSQAFLAADEFIIERIRKQKRRELDLRSLVKRLEVDVEQSSMLLLDLLHPHGAAGTSPREILEKVLGLSEEQSQLVRIVKWRAEEVA</sequence>
<dbReference type="Pfam" id="PF10105">
    <property type="entry name" value="DUF2344"/>
    <property type="match status" value="1"/>
</dbReference>
<reference evidence="3" key="1">
    <citation type="journal article" date="2024" name="Syst. Appl. Microbiol.">
        <title>First single-strain enrichments of Electrothrix cable bacteria, description of E. aestuarii sp. nov. and E. rattekaaiensis sp. nov., and proposal of a cable bacteria taxonomy following the rules of the SeqCode.</title>
        <authorList>
            <person name="Plum-Jensen L.E."/>
            <person name="Schramm A."/>
            <person name="Marshall I.P.G."/>
        </authorList>
    </citation>
    <scope>NUCLEOTIDE SEQUENCE</scope>
    <source>
        <strain evidence="3">Rat1</strain>
    </source>
</reference>
<dbReference type="InterPro" id="IPR018768">
    <property type="entry name" value="DUF2344"/>
</dbReference>
<dbReference type="SUPFAM" id="SSF102114">
    <property type="entry name" value="Radical SAM enzymes"/>
    <property type="match status" value="1"/>
</dbReference>
<dbReference type="KEGG" id="eaj:Q3M24_20600"/>
<dbReference type="InterPro" id="IPR006638">
    <property type="entry name" value="Elp3/MiaA/NifB-like_rSAM"/>
</dbReference>
<dbReference type="PANTHER" id="PTHR42731:SF1">
    <property type="entry name" value="RADICAL SAM DOMAIN PROTEIN"/>
    <property type="match status" value="1"/>
</dbReference>
<dbReference type="PANTHER" id="PTHR42731">
    <property type="entry name" value="SLL1084 PROTEIN"/>
    <property type="match status" value="1"/>
</dbReference>